<dbReference type="CDD" id="cd03301">
    <property type="entry name" value="ABC_MalK_N"/>
    <property type="match status" value="1"/>
</dbReference>
<reference evidence="6 7" key="1">
    <citation type="submission" date="2015-09" db="EMBL/GenBank/DDBJ databases">
        <title>Draft genome sequence of Aliiroseovarius crassostreae CV919-312TSm, the causative agent of Roseovarius Oyster Disease (formerly Juvenile Oyster Disease).</title>
        <authorList>
            <person name="Kessner L."/>
            <person name="Spinard E."/>
            <person name="Nelson D."/>
        </authorList>
    </citation>
    <scope>NUCLEOTIDE SEQUENCE [LARGE SCALE GENOMIC DNA]</scope>
    <source>
        <strain evidence="6 7">CV919-312</strain>
    </source>
</reference>
<dbReference type="EMBL" id="LKBA01000019">
    <property type="protein sequence ID" value="KPN62630.1"/>
    <property type="molecule type" value="Genomic_DNA"/>
</dbReference>
<sequence>MQGREHEQIGLKISGLSKSFGSVSVLRNLDLELRRGELLVVVGPSGCGKSTLLRLIAGLEKPTHGDIHIAGKEVGCVAPNARRVAMVFQNYALYPHMSVFDNMAYALKIARYPKPEIKAKVHGIAERLRLSPYLDRLPRTLSGGQQQRVAIGRAMVRDPKLYLFDEPLSNLDASLRVSMRSEIARLKAEMPESTMIYVTHDQIEAMTLADRIAVLSDQGIAQIGTPMELYDHPQTEFVAQFIGSPEMNMLPAQISRTGADTEVTLAGGGAVRAPMPSSPDLEGAFVTLGVRPEHIALSPEPDLLSASVERVEALGDVSHVHLAIENADTPKIVAKLPGDHTGLRSRRVSLSIQPQKLHLFHNGRALPGPSHFLDRNIPG</sequence>
<organism evidence="6 7">
    <name type="scientific">Aliiroseovarius crassostreae</name>
    <dbReference type="NCBI Taxonomy" id="154981"/>
    <lineage>
        <taxon>Bacteria</taxon>
        <taxon>Pseudomonadati</taxon>
        <taxon>Pseudomonadota</taxon>
        <taxon>Alphaproteobacteria</taxon>
        <taxon>Rhodobacterales</taxon>
        <taxon>Paracoccaceae</taxon>
        <taxon>Aliiroseovarius</taxon>
    </lineage>
</organism>
<dbReference type="GO" id="GO:0016887">
    <property type="term" value="F:ATP hydrolysis activity"/>
    <property type="evidence" value="ECO:0007669"/>
    <property type="project" value="InterPro"/>
</dbReference>
<dbReference type="Pfam" id="PF17912">
    <property type="entry name" value="OB_MalK"/>
    <property type="match status" value="1"/>
</dbReference>
<dbReference type="InterPro" id="IPR015855">
    <property type="entry name" value="ABC_transpr_MalK-like"/>
</dbReference>
<dbReference type="GO" id="GO:0008643">
    <property type="term" value="P:carbohydrate transport"/>
    <property type="evidence" value="ECO:0007669"/>
    <property type="project" value="InterPro"/>
</dbReference>
<dbReference type="AlphaFoldDB" id="A0A0P7IUJ0"/>
<evidence type="ECO:0000256" key="4">
    <source>
        <dbReference type="ARBA" id="ARBA00022840"/>
    </source>
</evidence>
<dbReference type="GO" id="GO:0055052">
    <property type="term" value="C:ATP-binding cassette (ABC) transporter complex, substrate-binding subunit-containing"/>
    <property type="evidence" value="ECO:0007669"/>
    <property type="project" value="TreeGrafter"/>
</dbReference>
<dbReference type="Gene3D" id="3.40.50.300">
    <property type="entry name" value="P-loop containing nucleotide triphosphate hydrolases"/>
    <property type="match status" value="1"/>
</dbReference>
<dbReference type="PROSITE" id="PS50893">
    <property type="entry name" value="ABC_TRANSPORTER_2"/>
    <property type="match status" value="1"/>
</dbReference>
<feature type="domain" description="ABC transporter" evidence="5">
    <location>
        <begin position="11"/>
        <end position="242"/>
    </location>
</feature>
<dbReference type="InterPro" id="IPR003439">
    <property type="entry name" value="ABC_transporter-like_ATP-bd"/>
</dbReference>
<dbReference type="InterPro" id="IPR003593">
    <property type="entry name" value="AAA+_ATPase"/>
</dbReference>
<dbReference type="InterPro" id="IPR040582">
    <property type="entry name" value="OB_MalK-like"/>
</dbReference>
<dbReference type="Gene3D" id="2.40.50.100">
    <property type="match status" value="1"/>
</dbReference>
<dbReference type="InterPro" id="IPR008995">
    <property type="entry name" value="Mo/tungstate-bd_C_term_dom"/>
</dbReference>
<dbReference type="PANTHER" id="PTHR43875:SF1">
    <property type="entry name" value="OSMOPROTECTIVE COMPOUNDS UPTAKE ATP-BINDING PROTEIN GGTA"/>
    <property type="match status" value="1"/>
</dbReference>
<dbReference type="SUPFAM" id="SSF52540">
    <property type="entry name" value="P-loop containing nucleoside triphosphate hydrolases"/>
    <property type="match status" value="1"/>
</dbReference>
<keyword evidence="3" id="KW-0547">Nucleotide-binding</keyword>
<dbReference type="InterPro" id="IPR027417">
    <property type="entry name" value="P-loop_NTPase"/>
</dbReference>
<dbReference type="FunFam" id="3.40.50.300:FF:000042">
    <property type="entry name" value="Maltose/maltodextrin ABC transporter, ATP-binding protein"/>
    <property type="match status" value="1"/>
</dbReference>
<keyword evidence="2" id="KW-0813">Transport</keyword>
<dbReference type="Pfam" id="PF00005">
    <property type="entry name" value="ABC_tran"/>
    <property type="match status" value="1"/>
</dbReference>
<evidence type="ECO:0000256" key="3">
    <source>
        <dbReference type="ARBA" id="ARBA00022741"/>
    </source>
</evidence>
<gene>
    <name evidence="6" type="ORF">AKJ29_10150</name>
</gene>
<comment type="similarity">
    <text evidence="1">Belongs to the ABC transporter superfamily.</text>
</comment>
<dbReference type="Proteomes" id="UP000050471">
    <property type="component" value="Unassembled WGS sequence"/>
</dbReference>
<dbReference type="InterPro" id="IPR017871">
    <property type="entry name" value="ABC_transporter-like_CS"/>
</dbReference>
<proteinExistence type="inferred from homology"/>
<dbReference type="GO" id="GO:0005524">
    <property type="term" value="F:ATP binding"/>
    <property type="evidence" value="ECO:0007669"/>
    <property type="project" value="UniProtKB-KW"/>
</dbReference>
<protein>
    <submittedName>
        <fullName evidence="6">ABC transporter ATP-binding protein</fullName>
    </submittedName>
</protein>
<comment type="caution">
    <text evidence="6">The sequence shown here is derived from an EMBL/GenBank/DDBJ whole genome shotgun (WGS) entry which is preliminary data.</text>
</comment>
<dbReference type="STRING" id="154981.AKJ29_10150"/>
<evidence type="ECO:0000313" key="6">
    <source>
        <dbReference type="EMBL" id="KPN62630.1"/>
    </source>
</evidence>
<evidence type="ECO:0000256" key="1">
    <source>
        <dbReference type="ARBA" id="ARBA00005417"/>
    </source>
</evidence>
<keyword evidence="7" id="KW-1185">Reference proteome</keyword>
<dbReference type="GO" id="GO:0140359">
    <property type="term" value="F:ABC-type transporter activity"/>
    <property type="evidence" value="ECO:0007669"/>
    <property type="project" value="InterPro"/>
</dbReference>
<dbReference type="SMART" id="SM00382">
    <property type="entry name" value="AAA"/>
    <property type="match status" value="1"/>
</dbReference>
<name>A0A0P7IUJ0_9RHOB</name>
<dbReference type="InterPro" id="IPR012340">
    <property type="entry name" value="NA-bd_OB-fold"/>
</dbReference>
<dbReference type="OrthoDB" id="9802264at2"/>
<dbReference type="InterPro" id="IPR047641">
    <property type="entry name" value="ABC_transpr_MalK/UgpC-like"/>
</dbReference>
<evidence type="ECO:0000313" key="7">
    <source>
        <dbReference type="Proteomes" id="UP000050471"/>
    </source>
</evidence>
<dbReference type="Gene3D" id="2.40.50.140">
    <property type="entry name" value="Nucleic acid-binding proteins"/>
    <property type="match status" value="1"/>
</dbReference>
<evidence type="ECO:0000256" key="2">
    <source>
        <dbReference type="ARBA" id="ARBA00022448"/>
    </source>
</evidence>
<evidence type="ECO:0000259" key="5">
    <source>
        <dbReference type="PROSITE" id="PS50893"/>
    </source>
</evidence>
<accession>A0A0P7IUJ0</accession>
<dbReference type="PROSITE" id="PS00211">
    <property type="entry name" value="ABC_TRANSPORTER_1"/>
    <property type="match status" value="1"/>
</dbReference>
<dbReference type="SUPFAM" id="SSF50331">
    <property type="entry name" value="MOP-like"/>
    <property type="match status" value="1"/>
</dbReference>
<dbReference type="PANTHER" id="PTHR43875">
    <property type="entry name" value="MALTODEXTRIN IMPORT ATP-BINDING PROTEIN MSMX"/>
    <property type="match status" value="1"/>
</dbReference>
<keyword evidence="4 6" id="KW-0067">ATP-binding</keyword>